<dbReference type="RefSeq" id="WP_142814872.1">
    <property type="nucleotide sequence ID" value="NZ_CP033893.1"/>
</dbReference>
<dbReference type="AlphaFoldDB" id="A0A515CSY8"/>
<gene>
    <name evidence="2" type="ORF">EGO53_05600</name>
</gene>
<dbReference type="EMBL" id="CP033893">
    <property type="protein sequence ID" value="QDL31285.1"/>
    <property type="molecule type" value="Genomic_DNA"/>
</dbReference>
<evidence type="ECO:0000313" key="2">
    <source>
        <dbReference type="EMBL" id="QDL31285.1"/>
    </source>
</evidence>
<name>A0A515CSY8_SERLI</name>
<evidence type="ECO:0000256" key="1">
    <source>
        <dbReference type="SAM" id="MobiDB-lite"/>
    </source>
</evidence>
<organism evidence="2 3">
    <name type="scientific">Serratia liquefaciens</name>
    <dbReference type="NCBI Taxonomy" id="614"/>
    <lineage>
        <taxon>Bacteria</taxon>
        <taxon>Pseudomonadati</taxon>
        <taxon>Pseudomonadota</taxon>
        <taxon>Gammaproteobacteria</taxon>
        <taxon>Enterobacterales</taxon>
        <taxon>Yersiniaceae</taxon>
        <taxon>Serratia</taxon>
    </lineage>
</organism>
<sequence length="114" mass="12719">MSDIYHALVVHDFSKERDATLQDTRNAYGDACMSINNAMQLIGYLLQIVDDEGYSGDDAKRYLFLIGNVLSQLPRISEALSQNERSADYELKKRKGGGLNNEHSHTPSNKGIAE</sequence>
<reference evidence="2 3" key="1">
    <citation type="submission" date="2018-11" db="EMBL/GenBank/DDBJ databases">
        <title>The first complete genome of Serratia liquefaciens isolated from metalophyte plant revel distinctness adaptive mechanisms in an extreme habitat.</title>
        <authorList>
            <person name="Caneschi W.L."/>
            <person name="Sanchez A.B."/>
            <person name="Felestrino E.B."/>
            <person name="Assis R.A.B."/>
            <person name="Lemes C.G.C."/>
            <person name="Cordeiro I.F."/>
            <person name="Fonseca N.P."/>
            <person name="Villa M."/>
            <person name="Vieira I.T."/>
            <person name="Moraes L.A."/>
            <person name="Kamino L.H.Y."/>
            <person name="do Carmo F."/>
            <person name="Garcia C.M."/>
            <person name="Almeida N.F."/>
            <person name="Silva R.S."/>
            <person name="Ferro J.A."/>
            <person name="Ferro M.I.T."/>
            <person name="Varani A.M."/>
            <person name="Ferreira R.M."/>
            <person name="dos Santos V.L."/>
            <person name="Silva U.C."/>
            <person name="Setubal J.C."/>
            <person name="Moreira L.M."/>
        </authorList>
    </citation>
    <scope>NUCLEOTIDE SEQUENCE [LARGE SCALE GENOMIC DNA]</scope>
    <source>
        <strain evidence="2 3">FG3</strain>
    </source>
</reference>
<accession>A0A515CSY8</accession>
<feature type="region of interest" description="Disordered" evidence="1">
    <location>
        <begin position="84"/>
        <end position="114"/>
    </location>
</feature>
<proteinExistence type="predicted"/>
<evidence type="ECO:0000313" key="3">
    <source>
        <dbReference type="Proteomes" id="UP000317572"/>
    </source>
</evidence>
<dbReference type="Proteomes" id="UP000317572">
    <property type="component" value="Chromosome"/>
</dbReference>
<protein>
    <submittedName>
        <fullName evidence="2">Uncharacterized protein</fullName>
    </submittedName>
</protein>